<dbReference type="InterPro" id="IPR021109">
    <property type="entry name" value="Peptidase_aspartic_dom_sf"/>
</dbReference>
<reference evidence="1" key="1">
    <citation type="submission" date="2020-06" db="EMBL/GenBank/DDBJ databases">
        <authorList>
            <person name="Li T."/>
            <person name="Hu X."/>
            <person name="Zhang T."/>
            <person name="Song X."/>
            <person name="Zhang H."/>
            <person name="Dai N."/>
            <person name="Sheng W."/>
            <person name="Hou X."/>
            <person name="Wei L."/>
        </authorList>
    </citation>
    <scope>NUCLEOTIDE SEQUENCE</scope>
    <source>
        <strain evidence="1">KEN1</strain>
        <tissue evidence="1">Leaf</tissue>
    </source>
</reference>
<dbReference type="CDD" id="cd00303">
    <property type="entry name" value="retropepsin_like"/>
    <property type="match status" value="1"/>
</dbReference>
<dbReference type="AlphaFoldDB" id="A0AAW2WTY9"/>
<proteinExistence type="predicted"/>
<evidence type="ECO:0000313" key="1">
    <source>
        <dbReference type="EMBL" id="KAL0444434.1"/>
    </source>
</evidence>
<comment type="caution">
    <text evidence="1">The sequence shown here is derived from an EMBL/GenBank/DDBJ whole genome shotgun (WGS) entry which is preliminary data.</text>
</comment>
<dbReference type="Pfam" id="PF13975">
    <property type="entry name" value="gag-asp_proteas"/>
    <property type="match status" value="1"/>
</dbReference>
<dbReference type="Gene3D" id="2.40.70.10">
    <property type="entry name" value="Acid Proteases"/>
    <property type="match status" value="1"/>
</dbReference>
<sequence>MYGQVHVNDKDVMAMIDTSVTHNFLANREIQKLGLSLTQHSSRIRAVNSEAKPIQGVVSVELKPHQGKCSLMVIPLDDFDVILGIDSYCWLKRRVSRVEETFRWFVVGKVVPTVQGSIWFPDSVPKKSKMGQENVWITEC</sequence>
<dbReference type="SUPFAM" id="SSF50630">
    <property type="entry name" value="Acid proteases"/>
    <property type="match status" value="1"/>
</dbReference>
<dbReference type="EMBL" id="JACGWN010000007">
    <property type="protein sequence ID" value="KAL0444434.1"/>
    <property type="molecule type" value="Genomic_DNA"/>
</dbReference>
<accession>A0AAW2WTY9</accession>
<protein>
    <submittedName>
        <fullName evidence="1">Uncharacterized protein</fullName>
    </submittedName>
</protein>
<name>A0AAW2WTY9_9LAMI</name>
<organism evidence="1">
    <name type="scientific">Sesamum latifolium</name>
    <dbReference type="NCBI Taxonomy" id="2727402"/>
    <lineage>
        <taxon>Eukaryota</taxon>
        <taxon>Viridiplantae</taxon>
        <taxon>Streptophyta</taxon>
        <taxon>Embryophyta</taxon>
        <taxon>Tracheophyta</taxon>
        <taxon>Spermatophyta</taxon>
        <taxon>Magnoliopsida</taxon>
        <taxon>eudicotyledons</taxon>
        <taxon>Gunneridae</taxon>
        <taxon>Pentapetalae</taxon>
        <taxon>asterids</taxon>
        <taxon>lamiids</taxon>
        <taxon>Lamiales</taxon>
        <taxon>Pedaliaceae</taxon>
        <taxon>Sesamum</taxon>
    </lineage>
</organism>
<reference evidence="1" key="2">
    <citation type="journal article" date="2024" name="Plant">
        <title>Genomic evolution and insights into agronomic trait innovations of Sesamum species.</title>
        <authorList>
            <person name="Miao H."/>
            <person name="Wang L."/>
            <person name="Qu L."/>
            <person name="Liu H."/>
            <person name="Sun Y."/>
            <person name="Le M."/>
            <person name="Wang Q."/>
            <person name="Wei S."/>
            <person name="Zheng Y."/>
            <person name="Lin W."/>
            <person name="Duan Y."/>
            <person name="Cao H."/>
            <person name="Xiong S."/>
            <person name="Wang X."/>
            <person name="Wei L."/>
            <person name="Li C."/>
            <person name="Ma Q."/>
            <person name="Ju M."/>
            <person name="Zhao R."/>
            <person name="Li G."/>
            <person name="Mu C."/>
            <person name="Tian Q."/>
            <person name="Mei H."/>
            <person name="Zhang T."/>
            <person name="Gao T."/>
            <person name="Zhang H."/>
        </authorList>
    </citation>
    <scope>NUCLEOTIDE SEQUENCE</scope>
    <source>
        <strain evidence="1">KEN1</strain>
    </source>
</reference>
<gene>
    <name evidence="1" type="ORF">Slati_2166100</name>
</gene>